<dbReference type="Gene3D" id="3.30.450.380">
    <property type="match status" value="1"/>
</dbReference>
<dbReference type="CDD" id="cd01130">
    <property type="entry name" value="VirB11-like_ATPase"/>
    <property type="match status" value="1"/>
</dbReference>
<comment type="caution">
    <text evidence="3">The sequence shown here is derived from an EMBL/GenBank/DDBJ whole genome shotgun (WGS) entry which is preliminary data.</text>
</comment>
<dbReference type="InterPro" id="IPR050921">
    <property type="entry name" value="T4SS_GSP_E_ATPase"/>
</dbReference>
<gene>
    <name evidence="3" type="ORF">LKD71_06795</name>
</gene>
<dbReference type="InterPro" id="IPR001482">
    <property type="entry name" value="T2SS/T4SS_dom"/>
</dbReference>
<sequence>MDEWEQEGLNLRKKLRERLDQTREVEDQEIYRQIDDLILEETRNRYVSLRRKEALRTELFNSIRKLDILQELIDDDSVTEIMVNGTEGIFLERNGRLLCWEKKITSKEKLEDMVQQIAGRCNRIVNESVPVADARLSDGSRVSLVLPPVALNGPVITIRRFPKNPIHMDRLVELGAVTTEAAAFLRALVRSGYNIFISGGTGSGKTTFLNALSDFIPKEERIITIEDNAELQIQGAENLVRLEARQANTEGKNSVTIRDLIKASLRMRPDRIVVGEVRGEEALDMIQSMNTGHDGSLSTGHANSPRDMLSRLETMILMAMELPLSAIRRQIASAVDILIHLGRMRDRSRKVMEIVEITGYDRASGEITERTLFQLEETKEQPMGVLVRKQELLHVEKLNRAGIVLEKM</sequence>
<dbReference type="PANTHER" id="PTHR30486:SF15">
    <property type="entry name" value="TYPE II_IV SECRETION SYSTEM ATPASE"/>
    <property type="match status" value="1"/>
</dbReference>
<dbReference type="SMART" id="SM00382">
    <property type="entry name" value="AAA"/>
    <property type="match status" value="1"/>
</dbReference>
<evidence type="ECO:0000313" key="4">
    <source>
        <dbReference type="Proteomes" id="UP001197875"/>
    </source>
</evidence>
<proteinExistence type="inferred from homology"/>
<dbReference type="RefSeq" id="WP_178045296.1">
    <property type="nucleotide sequence ID" value="NZ_JAJEPR010000008.1"/>
</dbReference>
<evidence type="ECO:0000313" key="3">
    <source>
        <dbReference type="EMBL" id="MCC2189511.1"/>
    </source>
</evidence>
<evidence type="ECO:0000256" key="1">
    <source>
        <dbReference type="ARBA" id="ARBA00006611"/>
    </source>
</evidence>
<feature type="domain" description="AAA+ ATPase" evidence="2">
    <location>
        <begin position="191"/>
        <end position="345"/>
    </location>
</feature>
<protein>
    <submittedName>
        <fullName evidence="3">CpaF family protein</fullName>
    </submittedName>
</protein>
<dbReference type="SUPFAM" id="SSF52540">
    <property type="entry name" value="P-loop containing nucleoside triphosphate hydrolases"/>
    <property type="match status" value="1"/>
</dbReference>
<accession>A0AAE3DS11</accession>
<dbReference type="PANTHER" id="PTHR30486">
    <property type="entry name" value="TWITCHING MOTILITY PROTEIN PILT"/>
    <property type="match status" value="1"/>
</dbReference>
<dbReference type="Proteomes" id="UP001197875">
    <property type="component" value="Unassembled WGS sequence"/>
</dbReference>
<dbReference type="GO" id="GO:0016887">
    <property type="term" value="F:ATP hydrolysis activity"/>
    <property type="evidence" value="ECO:0007669"/>
    <property type="project" value="InterPro"/>
</dbReference>
<dbReference type="AlphaFoldDB" id="A0AAE3DS11"/>
<reference evidence="3 4" key="1">
    <citation type="submission" date="2021-10" db="EMBL/GenBank/DDBJ databases">
        <title>Anaerobic single-cell dispensing facilitates the cultivation of human gut bacteria.</title>
        <authorList>
            <person name="Afrizal A."/>
        </authorList>
    </citation>
    <scope>NUCLEOTIDE SEQUENCE [LARGE SCALE GENOMIC DNA]</scope>
    <source>
        <strain evidence="3 4">CLA-AA-H277</strain>
    </source>
</reference>
<name>A0AAE3DS11_9FIRM</name>
<keyword evidence="4" id="KW-1185">Reference proteome</keyword>
<organism evidence="3 4">
    <name type="scientific">Fusicatenibacter faecihominis</name>
    <dbReference type="NCBI Taxonomy" id="2881276"/>
    <lineage>
        <taxon>Bacteria</taxon>
        <taxon>Bacillati</taxon>
        <taxon>Bacillota</taxon>
        <taxon>Clostridia</taxon>
        <taxon>Lachnospirales</taxon>
        <taxon>Lachnospiraceae</taxon>
        <taxon>Fusicatenibacter</taxon>
    </lineage>
</organism>
<dbReference type="Gene3D" id="3.40.50.300">
    <property type="entry name" value="P-loop containing nucleotide triphosphate hydrolases"/>
    <property type="match status" value="1"/>
</dbReference>
<dbReference type="InterPro" id="IPR003593">
    <property type="entry name" value="AAA+_ATPase"/>
</dbReference>
<dbReference type="InterPro" id="IPR027417">
    <property type="entry name" value="P-loop_NTPase"/>
</dbReference>
<comment type="similarity">
    <text evidence="1">Belongs to the GSP E family.</text>
</comment>
<evidence type="ECO:0000259" key="2">
    <source>
        <dbReference type="SMART" id="SM00382"/>
    </source>
</evidence>
<dbReference type="Pfam" id="PF00437">
    <property type="entry name" value="T2SSE"/>
    <property type="match status" value="1"/>
</dbReference>
<dbReference type="EMBL" id="JAJEPR010000008">
    <property type="protein sequence ID" value="MCC2189511.1"/>
    <property type="molecule type" value="Genomic_DNA"/>
</dbReference>